<evidence type="ECO:0000313" key="9">
    <source>
        <dbReference type="Proteomes" id="UP000274756"/>
    </source>
</evidence>
<dbReference type="Proteomes" id="UP000274756">
    <property type="component" value="Unassembled WGS sequence"/>
</dbReference>
<keyword evidence="4 6" id="KW-1133">Transmembrane helix</keyword>
<dbReference type="InterPro" id="IPR019334">
    <property type="entry name" value="TMEM170A/B/YPR153W-like"/>
</dbReference>
<protein>
    <submittedName>
        <fullName evidence="10">Transmembrane protein 170B</fullName>
    </submittedName>
</protein>
<dbReference type="AlphaFoldDB" id="A0A0N4U962"/>
<evidence type="ECO:0000256" key="3">
    <source>
        <dbReference type="ARBA" id="ARBA00022692"/>
    </source>
</evidence>
<reference evidence="10" key="1">
    <citation type="submission" date="2017-02" db="UniProtKB">
        <authorList>
            <consortium name="WormBaseParasite"/>
        </authorList>
    </citation>
    <scope>IDENTIFICATION</scope>
</reference>
<dbReference type="Proteomes" id="UP000038040">
    <property type="component" value="Unplaced"/>
</dbReference>
<dbReference type="PANTHER" id="PTHR22779:SF6">
    <property type="entry name" value="SD17342P"/>
    <property type="match status" value="1"/>
</dbReference>
<evidence type="ECO:0000256" key="6">
    <source>
        <dbReference type="SAM" id="Phobius"/>
    </source>
</evidence>
<evidence type="ECO:0000313" key="10">
    <source>
        <dbReference type="WBParaSite" id="DME_0000360801-mRNA-1"/>
    </source>
</evidence>
<comment type="similarity">
    <text evidence="2">Belongs to the TMEM170 family.</text>
</comment>
<gene>
    <name evidence="7" type="ORF">DME_LOCUS7613</name>
</gene>
<sequence length="128" mass="14366">MFGEMAKRLNFTLWKVLILNGDEMNSFWEMWLAITLWMAVSYGFIYCAAACLSAIMLRKHSWMLMITIPLIAMAFIGPSTIGALTSASIAMVFRSADKTINSWHCMILGCLQTLFAIIIGFSRLLATL</sequence>
<organism evidence="8 10">
    <name type="scientific">Dracunculus medinensis</name>
    <name type="common">Guinea worm</name>
    <dbReference type="NCBI Taxonomy" id="318479"/>
    <lineage>
        <taxon>Eukaryota</taxon>
        <taxon>Metazoa</taxon>
        <taxon>Ecdysozoa</taxon>
        <taxon>Nematoda</taxon>
        <taxon>Chromadorea</taxon>
        <taxon>Rhabditida</taxon>
        <taxon>Spirurina</taxon>
        <taxon>Dracunculoidea</taxon>
        <taxon>Dracunculidae</taxon>
        <taxon>Dracunculus</taxon>
    </lineage>
</organism>
<feature type="transmembrane region" description="Helical" evidence="6">
    <location>
        <begin position="105"/>
        <end position="126"/>
    </location>
</feature>
<name>A0A0N4U962_DRAME</name>
<reference evidence="7 9" key="2">
    <citation type="submission" date="2018-11" db="EMBL/GenBank/DDBJ databases">
        <authorList>
            <consortium name="Pathogen Informatics"/>
        </authorList>
    </citation>
    <scope>NUCLEOTIDE SEQUENCE [LARGE SCALE GENOMIC DNA]</scope>
</reference>
<dbReference type="OrthoDB" id="10056816at2759"/>
<evidence type="ECO:0000256" key="5">
    <source>
        <dbReference type="ARBA" id="ARBA00023136"/>
    </source>
</evidence>
<dbReference type="WBParaSite" id="DME_0000360801-mRNA-1">
    <property type="protein sequence ID" value="DME_0000360801-mRNA-1"/>
    <property type="gene ID" value="DME_0000360801"/>
</dbReference>
<dbReference type="EMBL" id="UYYG01001161">
    <property type="protein sequence ID" value="VDN57640.1"/>
    <property type="molecule type" value="Genomic_DNA"/>
</dbReference>
<evidence type="ECO:0000313" key="7">
    <source>
        <dbReference type="EMBL" id="VDN57640.1"/>
    </source>
</evidence>
<comment type="subcellular location">
    <subcellularLocation>
        <location evidence="1">Membrane</location>
        <topology evidence="1">Multi-pass membrane protein</topology>
    </subcellularLocation>
</comment>
<dbReference type="GO" id="GO:0016020">
    <property type="term" value="C:membrane"/>
    <property type="evidence" value="ECO:0007669"/>
    <property type="project" value="UniProtKB-SubCell"/>
</dbReference>
<accession>A0A0N4U962</accession>
<keyword evidence="5 6" id="KW-0472">Membrane</keyword>
<feature type="transmembrane region" description="Helical" evidence="6">
    <location>
        <begin position="62"/>
        <end position="93"/>
    </location>
</feature>
<dbReference type="PANTHER" id="PTHR22779">
    <property type="entry name" value="SD17342P"/>
    <property type="match status" value="1"/>
</dbReference>
<keyword evidence="3 6" id="KW-0812">Transmembrane</keyword>
<feature type="transmembrane region" description="Helical" evidence="6">
    <location>
        <begin position="31"/>
        <end position="56"/>
    </location>
</feature>
<dbReference type="Pfam" id="PF10190">
    <property type="entry name" value="Tmemb_170"/>
    <property type="match status" value="1"/>
</dbReference>
<evidence type="ECO:0000313" key="8">
    <source>
        <dbReference type="Proteomes" id="UP000038040"/>
    </source>
</evidence>
<evidence type="ECO:0000256" key="1">
    <source>
        <dbReference type="ARBA" id="ARBA00004141"/>
    </source>
</evidence>
<evidence type="ECO:0000256" key="4">
    <source>
        <dbReference type="ARBA" id="ARBA00022989"/>
    </source>
</evidence>
<evidence type="ECO:0000256" key="2">
    <source>
        <dbReference type="ARBA" id="ARBA00006325"/>
    </source>
</evidence>
<keyword evidence="9" id="KW-1185">Reference proteome</keyword>
<proteinExistence type="inferred from homology"/>